<keyword evidence="3" id="KW-0902">Two-component regulatory system</keyword>
<dbReference type="InterPro" id="IPR050482">
    <property type="entry name" value="Sensor_HK_TwoCompSys"/>
</dbReference>
<sequence length="1022" mass="110543">MRRILAVAGGVDMAVTGHWHRWARLAVFAMLVAPALVRGVPQSFVHAAWAGDRGAPGGIRALAQTPDGYLWIGSLTGLYRFDGVTFERALDEHGHPLPSASITALLAAPDGALWIGYFQAGVARYKDGHLTVVADGSRVNRRYVRSIARARSGVIWAASPGGLLRIEQGTPRTVDANDGFDSMAAWSVAVDSSDNVWVTGDARLFLMKAGTSRFVATGVEVGPLATVIRGDDGTVWVSETTGGLRAVPGLTEDHTAVAMGMPLRPDDAVTAAGLLIDRRGRMWGTDDNNGRLFVLENPSRLANGRVVRSDETDTRLSERDGLTSGMMGPVFEDREGTLWMGSNTGLDSFRSSAITPLSGLSDSQRMLYAMPGNNDDGAWLTDIFRVLRVDSDGVRTWATVPDEIRGIYVVSRNRLWTFSPRTGAYRIDDGVVTSVPLPAGGRWSWQQVTPDGRDGVWMHSDAGELFHWTGREWHGVHWSPFGKERPTSLVHGEGDAVWAMGADGRVAMRDGSGTTRTWAVPLPGTVRVIDVSQDETLVGSENGVARIVGDRAEATDHFGAYALVNVTGIYRAGGEVWLNTANGLVRVPLDALRRSLSDHSYVPPFRVFDERDGLSGGADIGAPNTLFPARNGRFWVHTLNGIYVFDPSKVETNPVAPLVFIRTVNADGEALPASSGMAIGPEVRRMRFDFTATSLAVPGRVQFRYRLDGVDADWQGPSTERFATYTRLPPGHYVFHVVAANEDGVWSGQGATLPFDIRPQFFERTIVRAALAILLLAAIVLSCILAVRRSNARVRLQLQAQFAERHRMGREIQDTLLESMQGVLLSLSAAADGLDACHPFRRDLGQVIEGAEKTVGAMRERVIELQTRPVASDNLADRIGEAGARLGQVYGVPFVLAQTGATRSVAAGVEGEVLAIATEAMRNAFVHARASRVVCLAGFRSEGVTVTVSDDGHGFDVTDPDNEGSGLSGMRDRALMLGATLTVHSGPATGTRIDLSIPRSAAYGEGARQRDWWKKWRGRTSR</sequence>
<gene>
    <name evidence="6" type="ORF">FIV34_11750</name>
</gene>
<keyword evidence="4" id="KW-0812">Transmembrane</keyword>
<evidence type="ECO:0000313" key="6">
    <source>
        <dbReference type="EMBL" id="QDE39835.1"/>
    </source>
</evidence>
<dbReference type="EMBL" id="CP041046">
    <property type="protein sequence ID" value="QDE39835.1"/>
    <property type="molecule type" value="Genomic_DNA"/>
</dbReference>
<dbReference type="Proteomes" id="UP000316093">
    <property type="component" value="Chromosome"/>
</dbReference>
<name>A0A4Y5Z621_9GAMM</name>
<evidence type="ECO:0000256" key="3">
    <source>
        <dbReference type="ARBA" id="ARBA00023012"/>
    </source>
</evidence>
<evidence type="ECO:0000256" key="1">
    <source>
        <dbReference type="ARBA" id="ARBA00022679"/>
    </source>
</evidence>
<evidence type="ECO:0000313" key="7">
    <source>
        <dbReference type="Proteomes" id="UP000316093"/>
    </source>
</evidence>
<dbReference type="InterPro" id="IPR036890">
    <property type="entry name" value="HATPase_C_sf"/>
</dbReference>
<dbReference type="KEGG" id="lpy:FIV34_11750"/>
<dbReference type="InterPro" id="IPR013783">
    <property type="entry name" value="Ig-like_fold"/>
</dbReference>
<dbReference type="SUPFAM" id="SSF63829">
    <property type="entry name" value="Calcium-dependent phosphotriesterase"/>
    <property type="match status" value="1"/>
</dbReference>
<dbReference type="RefSeq" id="WP_139982954.1">
    <property type="nucleotide sequence ID" value="NZ_CP041046.1"/>
</dbReference>
<proteinExistence type="predicted"/>
<dbReference type="Gene3D" id="3.30.565.10">
    <property type="entry name" value="Histidine kinase-like ATPase, C-terminal domain"/>
    <property type="match status" value="1"/>
</dbReference>
<dbReference type="InterPro" id="IPR003594">
    <property type="entry name" value="HATPase_dom"/>
</dbReference>
<dbReference type="OrthoDB" id="176203at2"/>
<evidence type="ECO:0000256" key="4">
    <source>
        <dbReference type="SAM" id="Phobius"/>
    </source>
</evidence>
<dbReference type="Gene3D" id="2.60.40.10">
    <property type="entry name" value="Immunoglobulins"/>
    <property type="match status" value="1"/>
</dbReference>
<dbReference type="GO" id="GO:0000160">
    <property type="term" value="P:phosphorelay signal transduction system"/>
    <property type="evidence" value="ECO:0007669"/>
    <property type="project" value="UniProtKB-KW"/>
</dbReference>
<dbReference type="Pfam" id="PF07495">
    <property type="entry name" value="Y_Y_Y"/>
    <property type="match status" value="1"/>
</dbReference>
<dbReference type="AlphaFoldDB" id="A0A4Y5Z621"/>
<keyword evidence="2" id="KW-0418">Kinase</keyword>
<keyword evidence="4" id="KW-1133">Transmembrane helix</keyword>
<dbReference type="CDD" id="cd16917">
    <property type="entry name" value="HATPase_UhpB-NarQ-NarX-like"/>
    <property type="match status" value="1"/>
</dbReference>
<keyword evidence="4" id="KW-0472">Membrane</keyword>
<dbReference type="Gene3D" id="2.130.10.10">
    <property type="entry name" value="YVTN repeat-like/Quinoprotein amine dehydrogenase"/>
    <property type="match status" value="2"/>
</dbReference>
<organism evidence="6 7">
    <name type="scientific">Luteibacter pinisoli</name>
    <dbReference type="NCBI Taxonomy" id="2589080"/>
    <lineage>
        <taxon>Bacteria</taxon>
        <taxon>Pseudomonadati</taxon>
        <taxon>Pseudomonadota</taxon>
        <taxon>Gammaproteobacteria</taxon>
        <taxon>Lysobacterales</taxon>
        <taxon>Rhodanobacteraceae</taxon>
        <taxon>Luteibacter</taxon>
    </lineage>
</organism>
<dbReference type="GO" id="GO:0016301">
    <property type="term" value="F:kinase activity"/>
    <property type="evidence" value="ECO:0007669"/>
    <property type="project" value="UniProtKB-KW"/>
</dbReference>
<keyword evidence="7" id="KW-1185">Reference proteome</keyword>
<feature type="domain" description="Histidine kinase/HSP90-like ATPase" evidence="5">
    <location>
        <begin position="908"/>
        <end position="1001"/>
    </location>
</feature>
<dbReference type="SMART" id="SM00387">
    <property type="entry name" value="HATPase_c"/>
    <property type="match status" value="1"/>
</dbReference>
<reference evidence="6 7" key="1">
    <citation type="submission" date="2019-06" db="EMBL/GenBank/DDBJ databases">
        <title>A complete genome sequence for Luteibacter pinisoli MAH-14.</title>
        <authorList>
            <person name="Baltrus D.A."/>
        </authorList>
    </citation>
    <scope>NUCLEOTIDE SEQUENCE [LARGE SCALE GENOMIC DNA]</scope>
    <source>
        <strain evidence="6 7">MAH-14</strain>
    </source>
</reference>
<evidence type="ECO:0000259" key="5">
    <source>
        <dbReference type="SMART" id="SM00387"/>
    </source>
</evidence>
<dbReference type="InterPro" id="IPR011123">
    <property type="entry name" value="Y_Y_Y"/>
</dbReference>
<dbReference type="InterPro" id="IPR015943">
    <property type="entry name" value="WD40/YVTN_repeat-like_dom_sf"/>
</dbReference>
<dbReference type="PANTHER" id="PTHR24421">
    <property type="entry name" value="NITRATE/NITRITE SENSOR PROTEIN NARX-RELATED"/>
    <property type="match status" value="1"/>
</dbReference>
<accession>A0A4Y5Z621</accession>
<keyword evidence="1" id="KW-0808">Transferase</keyword>
<dbReference type="Pfam" id="PF13581">
    <property type="entry name" value="HATPase_c_2"/>
    <property type="match status" value="1"/>
</dbReference>
<feature type="transmembrane region" description="Helical" evidence="4">
    <location>
        <begin position="766"/>
        <end position="787"/>
    </location>
</feature>
<dbReference type="PANTHER" id="PTHR24421:SF62">
    <property type="entry name" value="SENSORY TRANSDUCTION HISTIDINE KINASE"/>
    <property type="match status" value="1"/>
</dbReference>
<evidence type="ECO:0000256" key="2">
    <source>
        <dbReference type="ARBA" id="ARBA00022777"/>
    </source>
</evidence>
<protein>
    <recommendedName>
        <fullName evidence="5">Histidine kinase/HSP90-like ATPase domain-containing protein</fullName>
    </recommendedName>
</protein>
<dbReference type="SUPFAM" id="SSF55874">
    <property type="entry name" value="ATPase domain of HSP90 chaperone/DNA topoisomerase II/histidine kinase"/>
    <property type="match status" value="1"/>
</dbReference>